<accession>A0A5A7QNW3</accession>
<evidence type="ECO:0000313" key="1">
    <source>
        <dbReference type="EMBL" id="GER45611.1"/>
    </source>
</evidence>
<protein>
    <submittedName>
        <fullName evidence="1">Enolase</fullName>
    </submittedName>
</protein>
<dbReference type="AlphaFoldDB" id="A0A5A7QNW3"/>
<keyword evidence="2" id="KW-1185">Reference proteome</keyword>
<name>A0A5A7QNW3_STRAF</name>
<sequence length="113" mass="12612">MDVPMPPHLLRTASDPQQPRLESFAQALIGSNPTRPKLTSNPVKKEIYYRGNCLCFNDKRINTVPKSGTAVQLPQTQGWEETVQVSHRAGWEVLSACRNNETKLHTGRSNPSS</sequence>
<dbReference type="EMBL" id="BKCP01007183">
    <property type="protein sequence ID" value="GER45611.1"/>
    <property type="molecule type" value="Genomic_DNA"/>
</dbReference>
<comment type="caution">
    <text evidence="1">The sequence shown here is derived from an EMBL/GenBank/DDBJ whole genome shotgun (WGS) entry which is preliminary data.</text>
</comment>
<reference evidence="2" key="1">
    <citation type="journal article" date="2019" name="Curr. Biol.">
        <title>Genome Sequence of Striga asiatica Provides Insight into the Evolution of Plant Parasitism.</title>
        <authorList>
            <person name="Yoshida S."/>
            <person name="Kim S."/>
            <person name="Wafula E.K."/>
            <person name="Tanskanen J."/>
            <person name="Kim Y.M."/>
            <person name="Honaas L."/>
            <person name="Yang Z."/>
            <person name="Spallek T."/>
            <person name="Conn C.E."/>
            <person name="Ichihashi Y."/>
            <person name="Cheong K."/>
            <person name="Cui S."/>
            <person name="Der J.P."/>
            <person name="Gundlach H."/>
            <person name="Jiao Y."/>
            <person name="Hori C."/>
            <person name="Ishida J.K."/>
            <person name="Kasahara H."/>
            <person name="Kiba T."/>
            <person name="Kim M.S."/>
            <person name="Koo N."/>
            <person name="Laohavisit A."/>
            <person name="Lee Y.H."/>
            <person name="Lumba S."/>
            <person name="McCourt P."/>
            <person name="Mortimer J.C."/>
            <person name="Mutuku J.M."/>
            <person name="Nomura T."/>
            <person name="Sasaki-Sekimoto Y."/>
            <person name="Seto Y."/>
            <person name="Wang Y."/>
            <person name="Wakatake T."/>
            <person name="Sakakibara H."/>
            <person name="Demura T."/>
            <person name="Yamaguchi S."/>
            <person name="Yoneyama K."/>
            <person name="Manabe R.I."/>
            <person name="Nelson D.C."/>
            <person name="Schulman A.H."/>
            <person name="Timko M.P."/>
            <person name="dePamphilis C.W."/>
            <person name="Choi D."/>
            <person name="Shirasu K."/>
        </authorList>
    </citation>
    <scope>NUCLEOTIDE SEQUENCE [LARGE SCALE GENOMIC DNA]</scope>
    <source>
        <strain evidence="2">cv. UVA1</strain>
    </source>
</reference>
<gene>
    <name evidence="1" type="ORF">STAS_22605</name>
</gene>
<organism evidence="1 2">
    <name type="scientific">Striga asiatica</name>
    <name type="common">Asiatic witchweed</name>
    <name type="synonym">Buchnera asiatica</name>
    <dbReference type="NCBI Taxonomy" id="4170"/>
    <lineage>
        <taxon>Eukaryota</taxon>
        <taxon>Viridiplantae</taxon>
        <taxon>Streptophyta</taxon>
        <taxon>Embryophyta</taxon>
        <taxon>Tracheophyta</taxon>
        <taxon>Spermatophyta</taxon>
        <taxon>Magnoliopsida</taxon>
        <taxon>eudicotyledons</taxon>
        <taxon>Gunneridae</taxon>
        <taxon>Pentapetalae</taxon>
        <taxon>asterids</taxon>
        <taxon>lamiids</taxon>
        <taxon>Lamiales</taxon>
        <taxon>Orobanchaceae</taxon>
        <taxon>Buchnereae</taxon>
        <taxon>Striga</taxon>
    </lineage>
</organism>
<dbReference type="Proteomes" id="UP000325081">
    <property type="component" value="Unassembled WGS sequence"/>
</dbReference>
<evidence type="ECO:0000313" key="2">
    <source>
        <dbReference type="Proteomes" id="UP000325081"/>
    </source>
</evidence>
<proteinExistence type="predicted"/>